<name>A0A238BJD7_9BILA</name>
<gene>
    <name evidence="6" type="ORF">X798_07457</name>
</gene>
<evidence type="ECO:0000313" key="6">
    <source>
        <dbReference type="EMBL" id="OZC05569.1"/>
    </source>
</evidence>
<sequence length="99" mass="11134">MFRKVSNLRLYSSLAGSSWVRRSFATFSRPPRIAVVGAGPAGLYVCGGVLRRLPECYVDIYESNMVPYGLARYGIAPDHPEMKNCITQFDRLFVGNQDR</sequence>
<dbReference type="AlphaFoldDB" id="A0A238BJD7"/>
<dbReference type="PANTHER" id="PTHR48467:SF1">
    <property type="entry name" value="GLUTAMATE SYNTHASE 1 [NADH], CHLOROPLASTIC-LIKE"/>
    <property type="match status" value="1"/>
</dbReference>
<dbReference type="InterPro" id="IPR036188">
    <property type="entry name" value="FAD/NAD-bd_sf"/>
</dbReference>
<evidence type="ECO:0008006" key="8">
    <source>
        <dbReference type="Google" id="ProtNLM"/>
    </source>
</evidence>
<accession>A0A238BJD7</accession>
<dbReference type="Gene3D" id="3.40.50.720">
    <property type="entry name" value="NAD(P)-binding Rossmann-like Domain"/>
    <property type="match status" value="1"/>
</dbReference>
<dbReference type="GO" id="GO:0016491">
    <property type="term" value="F:oxidoreductase activity"/>
    <property type="evidence" value="ECO:0007669"/>
    <property type="project" value="UniProtKB-KW"/>
</dbReference>
<dbReference type="PANTHER" id="PTHR48467">
    <property type="entry name" value="GLUTAMATE SYNTHASE 1 [NADH], CHLOROPLASTIC-LIKE"/>
    <property type="match status" value="1"/>
</dbReference>
<keyword evidence="5" id="KW-0560">Oxidoreductase</keyword>
<keyword evidence="3" id="KW-0274">FAD</keyword>
<evidence type="ECO:0000313" key="7">
    <source>
        <dbReference type="Proteomes" id="UP000242913"/>
    </source>
</evidence>
<dbReference type="SUPFAM" id="SSF51971">
    <property type="entry name" value="Nucleotide-binding domain"/>
    <property type="match status" value="1"/>
</dbReference>
<dbReference type="EMBL" id="KZ270764">
    <property type="protein sequence ID" value="OZC05569.1"/>
    <property type="molecule type" value="Genomic_DNA"/>
</dbReference>
<organism evidence="6 7">
    <name type="scientific">Onchocerca flexuosa</name>
    <dbReference type="NCBI Taxonomy" id="387005"/>
    <lineage>
        <taxon>Eukaryota</taxon>
        <taxon>Metazoa</taxon>
        <taxon>Ecdysozoa</taxon>
        <taxon>Nematoda</taxon>
        <taxon>Chromadorea</taxon>
        <taxon>Rhabditida</taxon>
        <taxon>Spirurina</taxon>
        <taxon>Spiruromorpha</taxon>
        <taxon>Filarioidea</taxon>
        <taxon>Onchocercidae</taxon>
        <taxon>Onchocerca</taxon>
    </lineage>
</organism>
<evidence type="ECO:0000256" key="3">
    <source>
        <dbReference type="ARBA" id="ARBA00022827"/>
    </source>
</evidence>
<reference evidence="6 7" key="1">
    <citation type="submission" date="2015-12" db="EMBL/GenBank/DDBJ databases">
        <title>Draft genome of the nematode, Onchocerca flexuosa.</title>
        <authorList>
            <person name="Mitreva M."/>
        </authorList>
    </citation>
    <scope>NUCLEOTIDE SEQUENCE [LARGE SCALE GENOMIC DNA]</scope>
    <source>
        <strain evidence="6">Red Deer</strain>
    </source>
</reference>
<evidence type="ECO:0000256" key="5">
    <source>
        <dbReference type="ARBA" id="ARBA00023002"/>
    </source>
</evidence>
<protein>
    <recommendedName>
        <fullName evidence="8">Pyr_redox_2 domain-containing protein</fullName>
    </recommendedName>
</protein>
<dbReference type="OrthoDB" id="333024at2759"/>
<dbReference type="Gene3D" id="3.50.50.60">
    <property type="entry name" value="FAD/NAD(P)-binding domain"/>
    <property type="match status" value="1"/>
</dbReference>
<keyword evidence="2" id="KW-0285">Flavoprotein</keyword>
<dbReference type="PRINTS" id="PR00419">
    <property type="entry name" value="ADXRDTASE"/>
</dbReference>
<keyword evidence="4" id="KW-0521">NADP</keyword>
<dbReference type="InterPro" id="IPR055275">
    <property type="entry name" value="Ferredox_Rdtase"/>
</dbReference>
<evidence type="ECO:0000256" key="2">
    <source>
        <dbReference type="ARBA" id="ARBA00022630"/>
    </source>
</evidence>
<evidence type="ECO:0000256" key="1">
    <source>
        <dbReference type="ARBA" id="ARBA00001974"/>
    </source>
</evidence>
<dbReference type="Proteomes" id="UP000242913">
    <property type="component" value="Unassembled WGS sequence"/>
</dbReference>
<keyword evidence="7" id="KW-1185">Reference proteome</keyword>
<comment type="cofactor">
    <cofactor evidence="1">
        <name>FAD</name>
        <dbReference type="ChEBI" id="CHEBI:57692"/>
    </cofactor>
</comment>
<proteinExistence type="predicted"/>
<evidence type="ECO:0000256" key="4">
    <source>
        <dbReference type="ARBA" id="ARBA00022857"/>
    </source>
</evidence>